<dbReference type="SUPFAM" id="SSF52317">
    <property type="entry name" value="Class I glutamine amidotransferase-like"/>
    <property type="match status" value="1"/>
</dbReference>
<dbReference type="InterPro" id="IPR029062">
    <property type="entry name" value="Class_I_gatase-like"/>
</dbReference>
<protein>
    <submittedName>
        <fullName evidence="2">Intracellular protease/amidase</fullName>
    </submittedName>
</protein>
<keyword evidence="2" id="KW-0645">Protease</keyword>
<dbReference type="AlphaFoldDB" id="A0AAP2RDX7"/>
<feature type="domain" description="DJ-1/PfpI" evidence="1">
    <location>
        <begin position="29"/>
        <end position="161"/>
    </location>
</feature>
<keyword evidence="2" id="KW-0378">Hydrolase</keyword>
<comment type="caution">
    <text evidence="2">The sequence shown here is derived from an EMBL/GenBank/DDBJ whole genome shotgun (WGS) entry which is preliminary data.</text>
</comment>
<proteinExistence type="predicted"/>
<dbReference type="EMBL" id="PGCK01000011">
    <property type="protein sequence ID" value="MCD1295876.1"/>
    <property type="molecule type" value="Genomic_DNA"/>
</dbReference>
<dbReference type="Proteomes" id="UP001320159">
    <property type="component" value="Unassembled WGS sequence"/>
</dbReference>
<keyword evidence="3" id="KW-1185">Reference proteome</keyword>
<dbReference type="PANTHER" id="PTHR43130">
    <property type="entry name" value="ARAC-FAMILY TRANSCRIPTIONAL REGULATOR"/>
    <property type="match status" value="1"/>
</dbReference>
<dbReference type="InterPro" id="IPR002818">
    <property type="entry name" value="DJ-1/PfpI"/>
</dbReference>
<name>A0AAP2RDX7_9EURY</name>
<dbReference type="InterPro" id="IPR052158">
    <property type="entry name" value="INH-QAR"/>
</dbReference>
<dbReference type="Gene3D" id="3.40.50.880">
    <property type="match status" value="1"/>
</dbReference>
<accession>A0AAP2RDX7</accession>
<dbReference type="PANTHER" id="PTHR43130:SF3">
    <property type="entry name" value="HTH-TYPE TRANSCRIPTIONAL REGULATOR RV1931C"/>
    <property type="match status" value="1"/>
</dbReference>
<gene>
    <name evidence="2" type="ORF">CUJ83_12805</name>
</gene>
<dbReference type="RefSeq" id="WP_230742732.1">
    <property type="nucleotide sequence ID" value="NZ_PGCK01000011.1"/>
</dbReference>
<sequence length="186" mass="20868">MNVCVFYYDGFCESEIVLSIWGRPVNFIFAALEDRIYISEEKQKYLPDKTIGELIPDDIDIFIIPGGDPSHLYDNIVLKDFIKALDEKNKWIAGICGGSFLMAKYGLLDGKKCTGSGSGVAPDSRFFPLYEKSHLVNEDVVIDGNKITATGQAFVEFAIAIGKVMGIYKNEDEIKMEYNWLKNIKG</sequence>
<organism evidence="2 3">
    <name type="scientific">Methanooceanicella nereidis</name>
    <dbReference type="NCBI Taxonomy" id="2052831"/>
    <lineage>
        <taxon>Archaea</taxon>
        <taxon>Methanobacteriati</taxon>
        <taxon>Methanobacteriota</taxon>
        <taxon>Stenosarchaea group</taxon>
        <taxon>Methanomicrobia</taxon>
        <taxon>Methanocellales</taxon>
        <taxon>Methanocellaceae</taxon>
        <taxon>Methanooceanicella</taxon>
    </lineage>
</organism>
<reference evidence="2 3" key="1">
    <citation type="submission" date="2017-11" db="EMBL/GenBank/DDBJ databases">
        <title>Isolation and Characterization of Family Methanocellaceae Species from Potential Methane Hydrate Area Offshore Southwestern Taiwan.</title>
        <authorList>
            <person name="Zhang W.-L."/>
            <person name="Chen W.-C."/>
            <person name="Lai M.-C."/>
            <person name="Chen S.-C."/>
        </authorList>
    </citation>
    <scope>NUCLEOTIDE SEQUENCE [LARGE SCALE GENOMIC DNA]</scope>
    <source>
        <strain evidence="2 3">CWC-04</strain>
    </source>
</reference>
<dbReference type="GO" id="GO:0008233">
    <property type="term" value="F:peptidase activity"/>
    <property type="evidence" value="ECO:0007669"/>
    <property type="project" value="UniProtKB-KW"/>
</dbReference>
<evidence type="ECO:0000313" key="3">
    <source>
        <dbReference type="Proteomes" id="UP001320159"/>
    </source>
</evidence>
<dbReference type="GO" id="GO:0006508">
    <property type="term" value="P:proteolysis"/>
    <property type="evidence" value="ECO:0007669"/>
    <property type="project" value="UniProtKB-KW"/>
</dbReference>
<evidence type="ECO:0000259" key="1">
    <source>
        <dbReference type="Pfam" id="PF01965"/>
    </source>
</evidence>
<dbReference type="Pfam" id="PF01965">
    <property type="entry name" value="DJ-1_PfpI"/>
    <property type="match status" value="1"/>
</dbReference>
<evidence type="ECO:0000313" key="2">
    <source>
        <dbReference type="EMBL" id="MCD1295876.1"/>
    </source>
</evidence>